<keyword evidence="3" id="KW-1185">Reference proteome</keyword>
<dbReference type="PANTHER" id="PTHR30383:SF5">
    <property type="entry name" value="SGNH HYDROLASE-TYPE ESTERASE DOMAIN-CONTAINING PROTEIN"/>
    <property type="match status" value="1"/>
</dbReference>
<comment type="caution">
    <text evidence="2">The sequence shown here is derived from an EMBL/GenBank/DDBJ whole genome shotgun (WGS) entry which is preliminary data.</text>
</comment>
<dbReference type="Pfam" id="PF13472">
    <property type="entry name" value="Lipase_GDSL_2"/>
    <property type="match status" value="1"/>
</dbReference>
<dbReference type="Gene3D" id="3.40.50.1110">
    <property type="entry name" value="SGNH hydrolase"/>
    <property type="match status" value="1"/>
</dbReference>
<gene>
    <name evidence="2" type="ORF">L1967_19870</name>
</gene>
<dbReference type="InterPro" id="IPR051532">
    <property type="entry name" value="Ester_Hydrolysis_Enzymes"/>
</dbReference>
<sequence>MRVDKVPLLIGILFALFSTNKINAQSFTVINAGISGNTTLDVLKRLNRDVIAPKPDLVILMIGTNDLLNTKKSMSYHDFENNLNEIVNLLGMRNIKMLLVSPPPVDEYYLYKRHDKNKFFQKPNTLLMRASQFMNSLARNEQIRFCDVYTLFSKREIPKHNQDLYIRNKKNSNAEDGVHPTSLGYQLIAEAIFNHLNSDDWLLSDSKILCLGDSITYGKYMIGQGTTKGNTYPAFLQRLFDQKIINSQ</sequence>
<accession>A0A9X2A1W6</accession>
<protein>
    <submittedName>
        <fullName evidence="2">GDSL-type esterase/lipase family protein</fullName>
    </submittedName>
</protein>
<evidence type="ECO:0000259" key="1">
    <source>
        <dbReference type="Pfam" id="PF13472"/>
    </source>
</evidence>
<proteinExistence type="predicted"/>
<evidence type="ECO:0000313" key="2">
    <source>
        <dbReference type="EMBL" id="MCL6220556.1"/>
    </source>
</evidence>
<dbReference type="SUPFAM" id="SSF52266">
    <property type="entry name" value="SGNH hydrolase"/>
    <property type="match status" value="2"/>
</dbReference>
<dbReference type="GO" id="GO:0004622">
    <property type="term" value="F:phosphatidylcholine lysophospholipase activity"/>
    <property type="evidence" value="ECO:0007669"/>
    <property type="project" value="TreeGrafter"/>
</dbReference>
<name>A0A9X2A1W6_9FLAO</name>
<reference evidence="2" key="1">
    <citation type="submission" date="2022-01" db="EMBL/GenBank/DDBJ databases">
        <title>Genome sequencing of Zunongwangia sp. M21534 genome.</title>
        <authorList>
            <person name="Chen Y."/>
            <person name="Dong C."/>
            <person name="Shao Z."/>
        </authorList>
    </citation>
    <scope>NUCLEOTIDE SEQUENCE</scope>
    <source>
        <strain evidence="2">MCCC M21534</strain>
    </source>
</reference>
<evidence type="ECO:0000313" key="3">
    <source>
        <dbReference type="Proteomes" id="UP001139521"/>
    </source>
</evidence>
<dbReference type="InterPro" id="IPR036514">
    <property type="entry name" value="SGNH_hydro_sf"/>
</dbReference>
<dbReference type="Proteomes" id="UP001139521">
    <property type="component" value="Unassembled WGS sequence"/>
</dbReference>
<dbReference type="PANTHER" id="PTHR30383">
    <property type="entry name" value="THIOESTERASE 1/PROTEASE 1/LYSOPHOSPHOLIPASE L1"/>
    <property type="match status" value="1"/>
</dbReference>
<dbReference type="InterPro" id="IPR013830">
    <property type="entry name" value="SGNH_hydro"/>
</dbReference>
<organism evidence="2 3">
    <name type="scientific">Zunongwangia pacifica</name>
    <dbReference type="NCBI Taxonomy" id="2911062"/>
    <lineage>
        <taxon>Bacteria</taxon>
        <taxon>Pseudomonadati</taxon>
        <taxon>Bacteroidota</taxon>
        <taxon>Flavobacteriia</taxon>
        <taxon>Flavobacteriales</taxon>
        <taxon>Flavobacteriaceae</taxon>
        <taxon>Zunongwangia</taxon>
    </lineage>
</organism>
<dbReference type="AlphaFoldDB" id="A0A9X2A1W6"/>
<dbReference type="RefSeq" id="WP_249603251.1">
    <property type="nucleotide sequence ID" value="NZ_JAKHSK010000044.1"/>
</dbReference>
<feature type="domain" description="SGNH hydrolase-type esterase" evidence="1">
    <location>
        <begin position="28"/>
        <end position="187"/>
    </location>
</feature>
<dbReference type="EMBL" id="JAKHSK010000044">
    <property type="protein sequence ID" value="MCL6220556.1"/>
    <property type="molecule type" value="Genomic_DNA"/>
</dbReference>